<reference evidence="2" key="1">
    <citation type="submission" date="2025-08" db="UniProtKB">
        <authorList>
            <consortium name="RefSeq"/>
        </authorList>
    </citation>
    <scope>IDENTIFICATION</scope>
    <source>
        <tissue evidence="2">Leaves</tissue>
    </source>
</reference>
<dbReference type="RefSeq" id="XP_018841334.1">
    <property type="nucleotide sequence ID" value="XM_018985789.2"/>
</dbReference>
<keyword evidence="1" id="KW-1185">Reference proteome</keyword>
<protein>
    <submittedName>
        <fullName evidence="2">Uncharacterized protein LOC109006499 isoform X2</fullName>
    </submittedName>
</protein>
<organism evidence="1 2">
    <name type="scientific">Juglans regia</name>
    <name type="common">English walnut</name>
    <dbReference type="NCBI Taxonomy" id="51240"/>
    <lineage>
        <taxon>Eukaryota</taxon>
        <taxon>Viridiplantae</taxon>
        <taxon>Streptophyta</taxon>
        <taxon>Embryophyta</taxon>
        <taxon>Tracheophyta</taxon>
        <taxon>Spermatophyta</taxon>
        <taxon>Magnoliopsida</taxon>
        <taxon>eudicotyledons</taxon>
        <taxon>Gunneridae</taxon>
        <taxon>Pentapetalae</taxon>
        <taxon>rosids</taxon>
        <taxon>fabids</taxon>
        <taxon>Fagales</taxon>
        <taxon>Juglandaceae</taxon>
        <taxon>Juglans</taxon>
    </lineage>
</organism>
<dbReference type="Proteomes" id="UP000235220">
    <property type="component" value="Chromosome 16"/>
</dbReference>
<dbReference type="Gramene" id="Jr16_16010_p1">
    <property type="protein sequence ID" value="cds.Jr16_16010_p1"/>
    <property type="gene ID" value="Jr16_16010"/>
</dbReference>
<dbReference type="GeneID" id="109006499"/>
<evidence type="ECO:0000313" key="1">
    <source>
        <dbReference type="Proteomes" id="UP000235220"/>
    </source>
</evidence>
<proteinExistence type="predicted"/>
<evidence type="ECO:0000313" key="2">
    <source>
        <dbReference type="RefSeq" id="XP_018841334.1"/>
    </source>
</evidence>
<gene>
    <name evidence="2" type="primary">LOC109006499</name>
</gene>
<name>A0A2I4GBP0_JUGRE</name>
<dbReference type="AlphaFoldDB" id="A0A2I4GBP0"/>
<accession>A0A2I4GBP0</accession>
<sequence length="101" mass="11223">MMGITLQIHRLMWTLISQPKPPYTPKTDHADHKDNNPSIVAIPEDESQLLRIHLSDSEIVALSAKKKTDLWQGDSVVSLPVTSRSRSSTVGGATGWMRGCW</sequence>